<keyword evidence="3" id="KW-0444">Lipid biosynthesis</keyword>
<evidence type="ECO:0000256" key="8">
    <source>
        <dbReference type="ARBA" id="ARBA00023136"/>
    </source>
</evidence>
<keyword evidence="4" id="KW-0812">Transmembrane</keyword>
<dbReference type="Proteomes" id="UP000712600">
    <property type="component" value="Unassembled WGS sequence"/>
</dbReference>
<evidence type="ECO:0000256" key="1">
    <source>
        <dbReference type="ARBA" id="ARBA00004141"/>
    </source>
</evidence>
<evidence type="ECO:0000313" key="11">
    <source>
        <dbReference type="Proteomes" id="UP000712600"/>
    </source>
</evidence>
<name>A0A8S9Q145_BRACR</name>
<dbReference type="InterPro" id="IPR039357">
    <property type="entry name" value="SRD5A/TECR"/>
</dbReference>
<gene>
    <name evidence="10" type="ORF">F2Q69_00049104</name>
</gene>
<dbReference type="AlphaFoldDB" id="A0A8S9Q145"/>
<evidence type="ECO:0000256" key="2">
    <source>
        <dbReference type="ARBA" id="ARBA00007742"/>
    </source>
</evidence>
<comment type="subcellular location">
    <subcellularLocation>
        <location evidence="1">Membrane</location>
        <topology evidence="1">Multi-pass membrane protein</topology>
    </subcellularLocation>
</comment>
<dbReference type="PROSITE" id="PS50244">
    <property type="entry name" value="S5A_REDUCTASE"/>
    <property type="match status" value="1"/>
</dbReference>
<accession>A0A8S9Q145</accession>
<reference evidence="10" key="1">
    <citation type="submission" date="2019-12" db="EMBL/GenBank/DDBJ databases">
        <title>Genome sequencing and annotation of Brassica cretica.</title>
        <authorList>
            <person name="Studholme D.J."/>
            <person name="Sarris P."/>
        </authorList>
    </citation>
    <scope>NUCLEOTIDE SEQUENCE</scope>
    <source>
        <strain evidence="10">PFS-109/04</strain>
        <tissue evidence="10">Leaf</tissue>
    </source>
</reference>
<comment type="similarity">
    <text evidence="2">Belongs to the steroid 5-alpha reductase family.</text>
</comment>
<evidence type="ECO:0000256" key="5">
    <source>
        <dbReference type="ARBA" id="ARBA00022989"/>
    </source>
</evidence>
<comment type="caution">
    <text evidence="10">The sequence shown here is derived from an EMBL/GenBank/DDBJ whole genome shotgun (WGS) entry which is preliminary data.</text>
</comment>
<dbReference type="Pfam" id="PF02544">
    <property type="entry name" value="Steroid_dh"/>
    <property type="match status" value="1"/>
</dbReference>
<keyword evidence="7" id="KW-0443">Lipid metabolism</keyword>
<evidence type="ECO:0000256" key="6">
    <source>
        <dbReference type="ARBA" id="ARBA00023002"/>
    </source>
</evidence>
<dbReference type="GO" id="GO:0042761">
    <property type="term" value="P:very long-chain fatty acid biosynthetic process"/>
    <property type="evidence" value="ECO:0007669"/>
    <property type="project" value="TreeGrafter"/>
</dbReference>
<dbReference type="EMBL" id="QGKX02001347">
    <property type="protein sequence ID" value="KAF3525741.1"/>
    <property type="molecule type" value="Genomic_DNA"/>
</dbReference>
<organism evidence="10 11">
    <name type="scientific">Brassica cretica</name>
    <name type="common">Mustard</name>
    <dbReference type="NCBI Taxonomy" id="69181"/>
    <lineage>
        <taxon>Eukaryota</taxon>
        <taxon>Viridiplantae</taxon>
        <taxon>Streptophyta</taxon>
        <taxon>Embryophyta</taxon>
        <taxon>Tracheophyta</taxon>
        <taxon>Spermatophyta</taxon>
        <taxon>Magnoliopsida</taxon>
        <taxon>eudicotyledons</taxon>
        <taxon>Gunneridae</taxon>
        <taxon>Pentapetalae</taxon>
        <taxon>rosids</taxon>
        <taxon>malvids</taxon>
        <taxon>Brassicales</taxon>
        <taxon>Brassicaceae</taxon>
        <taxon>Brassiceae</taxon>
        <taxon>Brassica</taxon>
    </lineage>
</organism>
<sequence>MKVTVVSRSGRDILRGPLDLSDSATVADLQEAFHNRAKKFYPSRQRLTLPVAPGSKNKPVVLNTKKPLKEYFDENTRFIPNPLLLRVSWPTLNLPCLLLLPCLQLPWLWTRPCDPSGPDLRYVQPRNFTSSQCVQELCLLLDLGAYIAYYVNHPSYTPVSDLQMKIGFGFGLVCQDANFYRHILLKNLRDPNGSGGYQIPRGFLFNIVTCANYTTEIYQ</sequence>
<keyword evidence="5" id="KW-1133">Transmembrane helix</keyword>
<dbReference type="FunFam" id="3.10.20.90:FF:000269">
    <property type="entry name" value="Very-long-chain enoyl-CoA reductase"/>
    <property type="match status" value="1"/>
</dbReference>
<dbReference type="PANTHER" id="PTHR10556:SF28">
    <property type="entry name" value="VERY-LONG-CHAIN ENOYL-COA REDUCTASE"/>
    <property type="match status" value="1"/>
</dbReference>
<dbReference type="CDD" id="cd01801">
    <property type="entry name" value="Ubl_TECR_like"/>
    <property type="match status" value="1"/>
</dbReference>
<proteinExistence type="inferred from homology"/>
<dbReference type="PANTHER" id="PTHR10556">
    <property type="entry name" value="3-OXO-5-ALPHA-STEROID 4-DEHYDROGENASE"/>
    <property type="match status" value="1"/>
</dbReference>
<evidence type="ECO:0000313" key="10">
    <source>
        <dbReference type="EMBL" id="KAF3525741.1"/>
    </source>
</evidence>
<evidence type="ECO:0000256" key="4">
    <source>
        <dbReference type="ARBA" id="ARBA00022692"/>
    </source>
</evidence>
<dbReference type="InterPro" id="IPR001104">
    <property type="entry name" value="3-oxo-5_a-steroid_4-DH_C"/>
</dbReference>
<evidence type="ECO:0000256" key="3">
    <source>
        <dbReference type="ARBA" id="ARBA00022516"/>
    </source>
</evidence>
<dbReference type="GO" id="GO:0016020">
    <property type="term" value="C:membrane"/>
    <property type="evidence" value="ECO:0007669"/>
    <property type="project" value="UniProtKB-SubCell"/>
</dbReference>
<evidence type="ECO:0000259" key="9">
    <source>
        <dbReference type="Pfam" id="PF02544"/>
    </source>
</evidence>
<keyword evidence="8" id="KW-0472">Membrane</keyword>
<keyword evidence="6" id="KW-0560">Oxidoreductase</keyword>
<protein>
    <recommendedName>
        <fullName evidence="9">3-oxo-5-alpha-steroid 4-dehydrogenase C-terminal domain-containing protein</fullName>
    </recommendedName>
</protein>
<evidence type="ECO:0000256" key="7">
    <source>
        <dbReference type="ARBA" id="ARBA00023098"/>
    </source>
</evidence>
<feature type="domain" description="3-oxo-5-alpha-steroid 4-dehydrogenase C-terminal" evidence="9">
    <location>
        <begin position="144"/>
        <end position="218"/>
    </location>
</feature>
<dbReference type="GO" id="GO:0016627">
    <property type="term" value="F:oxidoreductase activity, acting on the CH-CH group of donors"/>
    <property type="evidence" value="ECO:0007669"/>
    <property type="project" value="InterPro"/>
</dbReference>